<dbReference type="Proteomes" id="UP000198852">
    <property type="component" value="Unassembled WGS sequence"/>
</dbReference>
<accession>A0A1I6P9K2</accession>
<feature type="signal peptide" evidence="1">
    <location>
        <begin position="1"/>
        <end position="24"/>
    </location>
</feature>
<evidence type="ECO:0000313" key="2">
    <source>
        <dbReference type="EMBL" id="SFS36768.1"/>
    </source>
</evidence>
<dbReference type="OrthoDB" id="3697261at2"/>
<organism evidence="2 3">
    <name type="scientific">Saccharopolyspora flava</name>
    <dbReference type="NCBI Taxonomy" id="95161"/>
    <lineage>
        <taxon>Bacteria</taxon>
        <taxon>Bacillati</taxon>
        <taxon>Actinomycetota</taxon>
        <taxon>Actinomycetes</taxon>
        <taxon>Pseudonocardiales</taxon>
        <taxon>Pseudonocardiaceae</taxon>
        <taxon>Saccharopolyspora</taxon>
    </lineage>
</organism>
<keyword evidence="1" id="KW-0732">Signal</keyword>
<reference evidence="3" key="1">
    <citation type="submission" date="2016-10" db="EMBL/GenBank/DDBJ databases">
        <authorList>
            <person name="Varghese N."/>
            <person name="Submissions S."/>
        </authorList>
    </citation>
    <scope>NUCLEOTIDE SEQUENCE [LARGE SCALE GENOMIC DNA]</scope>
    <source>
        <strain evidence="3">DSM 44771</strain>
    </source>
</reference>
<proteinExistence type="predicted"/>
<gene>
    <name evidence="2" type="ORF">SAMN05660874_00571</name>
</gene>
<dbReference type="AlphaFoldDB" id="A0A1I6P9K2"/>
<name>A0A1I6P9K2_9PSEU</name>
<evidence type="ECO:0000256" key="1">
    <source>
        <dbReference type="SAM" id="SignalP"/>
    </source>
</evidence>
<feature type="chain" id="PRO_5038807467" evidence="1">
    <location>
        <begin position="25"/>
        <end position="173"/>
    </location>
</feature>
<keyword evidence="3" id="KW-1185">Reference proteome</keyword>
<protein>
    <submittedName>
        <fullName evidence="2">Uncharacterized protein</fullName>
    </submittedName>
</protein>
<dbReference type="EMBL" id="FOZX01000001">
    <property type="protein sequence ID" value="SFS36768.1"/>
    <property type="molecule type" value="Genomic_DNA"/>
</dbReference>
<sequence>MRKRVVASAGALAAAGMIAGGGMAAADVQEVDWHNAAFEVPQVGPCPRQVVSFTNGAGEAGDWIYRFAPEKPIGYADVTGEGVDDALMYVECGPRGAEYSRALIGMTTDPGGTEPHALGTVVSPPVWTQVPEEHQVFHGDIAVWINDLDTGQGHTEHYRWASSAQAFVRIDGQ</sequence>
<evidence type="ECO:0000313" key="3">
    <source>
        <dbReference type="Proteomes" id="UP000198852"/>
    </source>
</evidence>